<feature type="region of interest" description="Disordered" evidence="1">
    <location>
        <begin position="145"/>
        <end position="165"/>
    </location>
</feature>
<proteinExistence type="predicted"/>
<dbReference type="Proteomes" id="UP000559027">
    <property type="component" value="Unassembled WGS sequence"/>
</dbReference>
<reference evidence="2 3" key="1">
    <citation type="journal article" date="2020" name="ISME J.">
        <title>Uncovering the hidden diversity of litter-decomposition mechanisms in mushroom-forming fungi.</title>
        <authorList>
            <person name="Floudas D."/>
            <person name="Bentzer J."/>
            <person name="Ahren D."/>
            <person name="Johansson T."/>
            <person name="Persson P."/>
            <person name="Tunlid A."/>
        </authorList>
    </citation>
    <scope>NUCLEOTIDE SEQUENCE [LARGE SCALE GENOMIC DNA]</scope>
    <source>
        <strain evidence="2 3">CBS 146.42</strain>
    </source>
</reference>
<protein>
    <submittedName>
        <fullName evidence="2">Uncharacterized protein</fullName>
    </submittedName>
</protein>
<comment type="caution">
    <text evidence="2">The sequence shown here is derived from an EMBL/GenBank/DDBJ whole genome shotgun (WGS) entry which is preliminary data.</text>
</comment>
<dbReference type="AlphaFoldDB" id="A0A8H5G7D6"/>
<dbReference type="OrthoDB" id="3067696at2759"/>
<gene>
    <name evidence="2" type="ORF">D9756_003045</name>
</gene>
<organism evidence="2 3">
    <name type="scientific">Leucocoprinus leucothites</name>
    <dbReference type="NCBI Taxonomy" id="201217"/>
    <lineage>
        <taxon>Eukaryota</taxon>
        <taxon>Fungi</taxon>
        <taxon>Dikarya</taxon>
        <taxon>Basidiomycota</taxon>
        <taxon>Agaricomycotina</taxon>
        <taxon>Agaricomycetes</taxon>
        <taxon>Agaricomycetidae</taxon>
        <taxon>Agaricales</taxon>
        <taxon>Agaricineae</taxon>
        <taxon>Agaricaceae</taxon>
        <taxon>Leucocoprinus</taxon>
    </lineage>
</organism>
<sequence length="337" mass="38004">MPILLKGTVQNPSIICYMPETQDGKVSLIEPPVYNGMNPHTLLDNAQIKAGPCRSVLRAGKFANQLGLKYKAKLVEQIKYTIQGLVKEHFTPTLPLSAHDPIHLAEFEGKLRKKFPDVFDHTDLSPSERQKRMSTAVTYMKDFLRPPRNASPATRETRLKSRSTKMASKFKPDVEIIDLCQDDSDDNDNPLPTTARRQNAMPQLRPRSDRIKAISSTSTPGYTTVKTEEVPAAIPPTPVSGPYHRTTQFPTRRTNEVAHFLKSCAPDMYFLLDSFIAFGCCNREYLEYVAGCGDIDIEEFIKAVTLRHPPARLVGGLSEMDAWLLKHHFKRYFAILS</sequence>
<keyword evidence="3" id="KW-1185">Reference proteome</keyword>
<evidence type="ECO:0000256" key="1">
    <source>
        <dbReference type="SAM" id="MobiDB-lite"/>
    </source>
</evidence>
<feature type="region of interest" description="Disordered" evidence="1">
    <location>
        <begin position="181"/>
        <end position="208"/>
    </location>
</feature>
<name>A0A8H5G7D6_9AGAR</name>
<dbReference type="EMBL" id="JAACJO010000004">
    <property type="protein sequence ID" value="KAF5359732.1"/>
    <property type="molecule type" value="Genomic_DNA"/>
</dbReference>
<accession>A0A8H5G7D6</accession>
<feature type="compositionally biased region" description="Polar residues" evidence="1">
    <location>
        <begin position="190"/>
        <end position="201"/>
    </location>
</feature>
<evidence type="ECO:0000313" key="2">
    <source>
        <dbReference type="EMBL" id="KAF5359732.1"/>
    </source>
</evidence>
<evidence type="ECO:0000313" key="3">
    <source>
        <dbReference type="Proteomes" id="UP000559027"/>
    </source>
</evidence>